<name>A0A1F4W2I6_UNCKA</name>
<evidence type="ECO:0000313" key="3">
    <source>
        <dbReference type="EMBL" id="OGC63263.1"/>
    </source>
</evidence>
<dbReference type="InterPro" id="IPR029044">
    <property type="entry name" value="Nucleotide-diphossugar_trans"/>
</dbReference>
<dbReference type="SUPFAM" id="SSF53448">
    <property type="entry name" value="Nucleotide-diphospho-sugar transferases"/>
    <property type="match status" value="1"/>
</dbReference>
<keyword evidence="1" id="KW-0812">Transmembrane</keyword>
<feature type="domain" description="Glycosyltransferase 2-like" evidence="2">
    <location>
        <begin position="2"/>
        <end position="185"/>
    </location>
</feature>
<comment type="caution">
    <text evidence="3">The sequence shown here is derived from an EMBL/GenBank/DDBJ whole genome shotgun (WGS) entry which is preliminary data.</text>
</comment>
<dbReference type="EMBL" id="MEVT01000008">
    <property type="protein sequence ID" value="OGC63263.1"/>
    <property type="molecule type" value="Genomic_DNA"/>
</dbReference>
<proteinExistence type="predicted"/>
<dbReference type="Pfam" id="PF00535">
    <property type="entry name" value="Glycos_transf_2"/>
    <property type="match status" value="1"/>
</dbReference>
<dbReference type="CDD" id="cd04186">
    <property type="entry name" value="GT_2_like_c"/>
    <property type="match status" value="1"/>
</dbReference>
<keyword evidence="1" id="KW-1133">Transmembrane helix</keyword>
<sequence length="299" mass="34679">MSIILVGTNEEKFIENCLDNLKKIKESEFEDLEVIVKDQGSTDNSVRIISENYPWVRLIKGDNEGLSRAYNIAYKQSTGKYILFLGLDAIPEPNTLTGLFNYFEEDSNRQVGAATCKLVLKDGSLDMDAHRGFPTPWNSICRLFGLGRIFPNDPFFNQYFLLGRNMEQPHEIDLCISHFMFTRRETLENISGFDELFFLYGEDVDTCYRIKQAGWKIMYLPQWKSLHWKGGSVGIRNTTRNIVKKPLKHRLKMQKLSTQAMGLFIKKHYMKKYPLPLVFLMLLTTYLLGVFRVVGESLR</sequence>
<protein>
    <recommendedName>
        <fullName evidence="2">Glycosyltransferase 2-like domain-containing protein</fullName>
    </recommendedName>
</protein>
<accession>A0A1F4W2I6</accession>
<dbReference type="Proteomes" id="UP000176614">
    <property type="component" value="Unassembled WGS sequence"/>
</dbReference>
<dbReference type="PANTHER" id="PTHR43179">
    <property type="entry name" value="RHAMNOSYLTRANSFERASE WBBL"/>
    <property type="match status" value="1"/>
</dbReference>
<feature type="transmembrane region" description="Helical" evidence="1">
    <location>
        <begin position="273"/>
        <end position="294"/>
    </location>
</feature>
<gene>
    <name evidence="3" type="ORF">A2264_01035</name>
</gene>
<evidence type="ECO:0000313" key="4">
    <source>
        <dbReference type="Proteomes" id="UP000176614"/>
    </source>
</evidence>
<dbReference type="PANTHER" id="PTHR43179:SF7">
    <property type="entry name" value="RHAMNOSYLTRANSFERASE WBBL"/>
    <property type="match status" value="1"/>
</dbReference>
<reference evidence="3 4" key="1">
    <citation type="journal article" date="2016" name="Nat. Commun.">
        <title>Thousands of microbial genomes shed light on interconnected biogeochemical processes in an aquifer system.</title>
        <authorList>
            <person name="Anantharaman K."/>
            <person name="Brown C.T."/>
            <person name="Hug L.A."/>
            <person name="Sharon I."/>
            <person name="Castelle C.J."/>
            <person name="Probst A.J."/>
            <person name="Thomas B.C."/>
            <person name="Singh A."/>
            <person name="Wilkins M.J."/>
            <person name="Karaoz U."/>
            <person name="Brodie E.L."/>
            <person name="Williams K.H."/>
            <person name="Hubbard S.S."/>
            <person name="Banfield J.F."/>
        </authorList>
    </citation>
    <scope>NUCLEOTIDE SEQUENCE [LARGE SCALE GENOMIC DNA]</scope>
</reference>
<keyword evidence="1" id="KW-0472">Membrane</keyword>
<evidence type="ECO:0000259" key="2">
    <source>
        <dbReference type="Pfam" id="PF00535"/>
    </source>
</evidence>
<dbReference type="InterPro" id="IPR001173">
    <property type="entry name" value="Glyco_trans_2-like"/>
</dbReference>
<dbReference type="Gene3D" id="3.90.550.10">
    <property type="entry name" value="Spore Coat Polysaccharide Biosynthesis Protein SpsA, Chain A"/>
    <property type="match status" value="1"/>
</dbReference>
<dbReference type="AlphaFoldDB" id="A0A1F4W2I6"/>
<organism evidence="3 4">
    <name type="scientific">candidate division WWE3 bacterium RIFOXYA2_FULL_46_9</name>
    <dbReference type="NCBI Taxonomy" id="1802636"/>
    <lineage>
        <taxon>Bacteria</taxon>
        <taxon>Katanobacteria</taxon>
    </lineage>
</organism>
<evidence type="ECO:0000256" key="1">
    <source>
        <dbReference type="SAM" id="Phobius"/>
    </source>
</evidence>